<keyword evidence="5 10" id="KW-0812">Transmembrane</keyword>
<comment type="function">
    <text evidence="10">Potassium transporter.</text>
</comment>
<evidence type="ECO:0000256" key="5">
    <source>
        <dbReference type="ARBA" id="ARBA00022692"/>
    </source>
</evidence>
<dbReference type="Pfam" id="PF02705">
    <property type="entry name" value="K_trans"/>
    <property type="match status" value="1"/>
</dbReference>
<feature type="transmembrane region" description="Helical" evidence="10">
    <location>
        <begin position="296"/>
        <end position="314"/>
    </location>
</feature>
<dbReference type="AlphaFoldDB" id="A0ABD1UG91"/>
<dbReference type="PANTHER" id="PTHR30540">
    <property type="entry name" value="OSMOTIC STRESS POTASSIUM TRANSPORTER"/>
    <property type="match status" value="1"/>
</dbReference>
<keyword evidence="9 10" id="KW-0472">Membrane</keyword>
<feature type="transmembrane region" description="Helical" evidence="10">
    <location>
        <begin position="423"/>
        <end position="441"/>
    </location>
</feature>
<reference evidence="14" key="1">
    <citation type="submission" date="2024-07" db="EMBL/GenBank/DDBJ databases">
        <title>Two chromosome-level genome assemblies of Korean endemic species Abeliophyllum distichum and Forsythia ovata (Oleaceae).</title>
        <authorList>
            <person name="Jang H."/>
        </authorList>
    </citation>
    <scope>NUCLEOTIDE SEQUENCE [LARGE SCALE GENOMIC DNA]</scope>
</reference>
<evidence type="ECO:0000259" key="12">
    <source>
        <dbReference type="Pfam" id="PF22776"/>
    </source>
</evidence>
<proteinExistence type="inferred from homology"/>
<keyword evidence="7 10" id="KW-1133">Transmembrane helix</keyword>
<keyword evidence="14" id="KW-1185">Reference proteome</keyword>
<dbReference type="PANTHER" id="PTHR30540:SF94">
    <property type="entry name" value="POTASSIUM TRANSPORTER 5"/>
    <property type="match status" value="1"/>
</dbReference>
<evidence type="ECO:0000256" key="7">
    <source>
        <dbReference type="ARBA" id="ARBA00022989"/>
    </source>
</evidence>
<comment type="subcellular location">
    <subcellularLocation>
        <location evidence="1">Cell membrane</location>
        <topology evidence="1">Multi-pass membrane protein</topology>
    </subcellularLocation>
    <subcellularLocation>
        <location evidence="10">Membrane</location>
        <topology evidence="10">Multi-pass membrane protein</topology>
    </subcellularLocation>
</comment>
<organism evidence="13 14">
    <name type="scientific">Abeliophyllum distichum</name>
    <dbReference type="NCBI Taxonomy" id="126358"/>
    <lineage>
        <taxon>Eukaryota</taxon>
        <taxon>Viridiplantae</taxon>
        <taxon>Streptophyta</taxon>
        <taxon>Embryophyta</taxon>
        <taxon>Tracheophyta</taxon>
        <taxon>Spermatophyta</taxon>
        <taxon>Magnoliopsida</taxon>
        <taxon>eudicotyledons</taxon>
        <taxon>Gunneridae</taxon>
        <taxon>Pentapetalae</taxon>
        <taxon>asterids</taxon>
        <taxon>lamiids</taxon>
        <taxon>Lamiales</taxon>
        <taxon>Oleaceae</taxon>
        <taxon>Forsythieae</taxon>
        <taxon>Abeliophyllum</taxon>
    </lineage>
</organism>
<dbReference type="Proteomes" id="UP001604336">
    <property type="component" value="Unassembled WGS sequence"/>
</dbReference>
<feature type="transmembrane region" description="Helical" evidence="10">
    <location>
        <begin position="447"/>
        <end position="468"/>
    </location>
</feature>
<keyword evidence="3" id="KW-0813">Transport</keyword>
<evidence type="ECO:0000256" key="2">
    <source>
        <dbReference type="ARBA" id="ARBA00008440"/>
    </source>
</evidence>
<dbReference type="EMBL" id="JBFOLK010000003">
    <property type="protein sequence ID" value="KAL2524051.1"/>
    <property type="molecule type" value="Genomic_DNA"/>
</dbReference>
<dbReference type="InterPro" id="IPR003855">
    <property type="entry name" value="K+_transporter"/>
</dbReference>
<feature type="domain" description="K+ potassium transporter integral membrane" evidence="11">
    <location>
        <begin position="59"/>
        <end position="540"/>
    </location>
</feature>
<name>A0ABD1UG91_9LAMI</name>
<dbReference type="GO" id="GO:0005886">
    <property type="term" value="C:plasma membrane"/>
    <property type="evidence" value="ECO:0007669"/>
    <property type="project" value="UniProtKB-SubCell"/>
</dbReference>
<feature type="transmembrane region" description="Helical" evidence="10">
    <location>
        <begin position="366"/>
        <end position="393"/>
    </location>
</feature>
<evidence type="ECO:0000256" key="3">
    <source>
        <dbReference type="ARBA" id="ARBA00022448"/>
    </source>
</evidence>
<evidence type="ECO:0000313" key="14">
    <source>
        <dbReference type="Proteomes" id="UP001604336"/>
    </source>
</evidence>
<accession>A0ABD1UG91</accession>
<keyword evidence="4 10" id="KW-0633">Potassium transport</keyword>
<feature type="domain" description="K+ potassium transporter C-terminal" evidence="12">
    <location>
        <begin position="555"/>
        <end position="803"/>
    </location>
</feature>
<gene>
    <name evidence="13" type="ORF">Adt_09105</name>
</gene>
<evidence type="ECO:0000256" key="1">
    <source>
        <dbReference type="ARBA" id="ARBA00004651"/>
    </source>
</evidence>
<feature type="transmembrane region" description="Helical" evidence="10">
    <location>
        <begin position="249"/>
        <end position="269"/>
    </location>
</feature>
<feature type="transmembrane region" description="Helical" evidence="10">
    <location>
        <begin position="59"/>
        <end position="79"/>
    </location>
</feature>
<evidence type="ECO:0000256" key="10">
    <source>
        <dbReference type="RuleBase" id="RU321113"/>
    </source>
</evidence>
<protein>
    <recommendedName>
        <fullName evidence="10">Potassium transporter</fullName>
    </recommendedName>
</protein>
<evidence type="ECO:0000259" key="11">
    <source>
        <dbReference type="Pfam" id="PF02705"/>
    </source>
</evidence>
<evidence type="ECO:0000313" key="13">
    <source>
        <dbReference type="EMBL" id="KAL2524051.1"/>
    </source>
</evidence>
<dbReference type="GO" id="GO:0015079">
    <property type="term" value="F:potassium ion transmembrane transporter activity"/>
    <property type="evidence" value="ECO:0007669"/>
    <property type="project" value="UniProtKB-UniRule"/>
</dbReference>
<dbReference type="InterPro" id="IPR053951">
    <property type="entry name" value="K_trans_N"/>
</dbReference>
<feature type="transmembrane region" description="Helical" evidence="10">
    <location>
        <begin position="475"/>
        <end position="498"/>
    </location>
</feature>
<evidence type="ECO:0000256" key="9">
    <source>
        <dbReference type="ARBA" id="ARBA00023136"/>
    </source>
</evidence>
<comment type="similarity">
    <text evidence="2 10">Belongs to the HAK/KUP transporter (TC 2.A.72.3) family.</text>
</comment>
<feature type="transmembrane region" description="Helical" evidence="10">
    <location>
        <begin position="218"/>
        <end position="237"/>
    </location>
</feature>
<feature type="transmembrane region" description="Helical" evidence="10">
    <location>
        <begin position="99"/>
        <end position="119"/>
    </location>
</feature>
<evidence type="ECO:0000256" key="4">
    <source>
        <dbReference type="ARBA" id="ARBA00022538"/>
    </source>
</evidence>
<feature type="transmembrane region" description="Helical" evidence="10">
    <location>
        <begin position="326"/>
        <end position="346"/>
    </location>
</feature>
<dbReference type="Pfam" id="PF22776">
    <property type="entry name" value="K_trans_C"/>
    <property type="match status" value="1"/>
</dbReference>
<dbReference type="InterPro" id="IPR053952">
    <property type="entry name" value="K_trans_C"/>
</dbReference>
<evidence type="ECO:0000256" key="6">
    <source>
        <dbReference type="ARBA" id="ARBA00022958"/>
    </source>
</evidence>
<keyword evidence="6 10" id="KW-0630">Potassium</keyword>
<comment type="caution">
    <text evidence="13">The sequence shown here is derived from an EMBL/GenBank/DDBJ whole genome shotgun (WGS) entry which is preliminary data.</text>
</comment>
<keyword evidence="8 10" id="KW-0406">Ion transport</keyword>
<evidence type="ECO:0000256" key="8">
    <source>
        <dbReference type="ARBA" id="ARBA00023065"/>
    </source>
</evidence>
<feature type="transmembrane region" description="Helical" evidence="10">
    <location>
        <begin position="183"/>
        <end position="212"/>
    </location>
</feature>
<feature type="transmembrane region" description="Helical" evidence="10">
    <location>
        <begin position="504"/>
        <end position="524"/>
    </location>
</feature>
<dbReference type="NCBIfam" id="TIGR00794">
    <property type="entry name" value="kup"/>
    <property type="match status" value="1"/>
</dbReference>
<sequence>MAEEGGDQPEINLDDKGLKDRKVSWAKLRRVDSLNLEAGRLSFKPSRSSQLSWKTTLKLAFQSIGVIYGDIGTSPLYVFASTFTDGIRHNDDILGVLSLIIYTLILIPMVKYVFIVLWANDNGDGGTFALYSLICRYAKVSLIPNDQPEDRQLSNYRLDTPSNQLKRSQKIKEMLENSKSAKIVLFLVAILGTSMVIGDGVLTPCISVLSAVGGIKPLSQDAVVLISIAILIIIFCVQRFGTDKVGYSFAPAICLWFLFISGIGLYNLFKHDPSVLRAFNPKYIIDYFKRNGKNGWISLGGVVLCITGTEAMFADLGHFNVRAIQISFSGIVFPALVTAYCGQAAYLSKFPDHVANTFYDSIPDPIYWPTFVVANAAAIIASQAMISGTFAIVSQSLSLGCFPRVKVVHTSDKHEGQVYIPEINYILMIACVIVTFGFKTTEKLGHAYGIAVVAVMVITTCLVTLIMLVIWKTKIWWIASFFVIFITMESIYFSSVLYKFIQGGYLPLAFSLVLVAMMGVWHYVHQRRYMFELNNKVSSDYVRDLAKNQNISRIPGIGLLYSELVQGIPPIFSHFISNIPSIHSVIVIVSVKSIPISKVVVEERFLFRQVEPRDYRMFRCVVRYGYNDKIEEPKEFERQLVENLKEFIRQENFILEGGSTEQMRETVNIQHSGLLRNDDKARRSSSPAVHVEEALENQIPSRISSSSIQSFNIAKSTNSSSRITPVPLQGAEEEMQFVQKEMEHGVFYFIGETEVVAEQDSSLLKKFVVNYAYSFLRKNFREGEKTLAIPRTRLLRVGMTYEI</sequence>